<feature type="domain" description="GAF" evidence="14">
    <location>
        <begin position="263"/>
        <end position="416"/>
    </location>
</feature>
<dbReference type="SUPFAM" id="SSF55781">
    <property type="entry name" value="GAF domain-like"/>
    <property type="match status" value="1"/>
</dbReference>
<organism evidence="15 16">
    <name type="scientific">Streptosporangium oxazolinicum</name>
    <dbReference type="NCBI Taxonomy" id="909287"/>
    <lineage>
        <taxon>Bacteria</taxon>
        <taxon>Bacillati</taxon>
        <taxon>Actinomycetota</taxon>
        <taxon>Actinomycetes</taxon>
        <taxon>Streptosporangiales</taxon>
        <taxon>Streptosporangiaceae</taxon>
        <taxon>Streptosporangium</taxon>
    </lineage>
</organism>
<sequence length="618" mass="66602">MRERLLSLLLRTKRPPLVIGIISGALCIAAEALLSILLERVTSGDFLEGIYLLGVLLVSIEWGLGLGVVTLVASAVAFNYFNLPPMWSFSYGTRWLWTPLPVFLVVGLVTSSIAALARSLGIQEDKRRREADLTAELAHILLRTEDLEAALQPASRLLARALEVPNLEIRLGEAPAEAYGEALPLMENGARIGTLLLPVRVPEAMRRRLRERMVPSLEALLRAARDRENIEIVLASSRDEIRRIAREQAALRRVATLVARGISSTELFNAVAFEMGSLMGADHVAISRYDPGHVTVLGSWSCRDGMEDSMEKVLPVGSQWPLNEVSVSATVLRTGRPTRRANYDESVGEIATWARKVGVTAAVGSPVVVDGSLWGVMLVFSSARESRFEGVEERMMDFTELVATAISNAQARADLAASRARVVAASDETRRRIERDLHDGAQQRLVSLGLELRAAEAGVPPPMTELRGQLSHAVQGLTGVMSDLQELSRGIHPAILSKGGLVPALKTLARRSAVPVDLDLDSVPRLPERVEVAIYYTAAEALANVVKHANASVAYVALNVAGTVVRLLVRDDGGGGADYDKGSGLIGLKDRVETLGGKLTVVSTEAEGTSLSVTVPIS</sequence>
<dbReference type="InterPro" id="IPR003018">
    <property type="entry name" value="GAF"/>
</dbReference>
<evidence type="ECO:0000313" key="16">
    <source>
        <dbReference type="Proteomes" id="UP001501251"/>
    </source>
</evidence>
<dbReference type="InterPro" id="IPR038318">
    <property type="entry name" value="KdpD_sf"/>
</dbReference>
<evidence type="ECO:0000256" key="8">
    <source>
        <dbReference type="ARBA" id="ARBA00022777"/>
    </source>
</evidence>
<dbReference type="EC" id="2.7.13.3" evidence="3"/>
<dbReference type="SMART" id="SM00065">
    <property type="entry name" value="GAF"/>
    <property type="match status" value="1"/>
</dbReference>
<dbReference type="CDD" id="cd16917">
    <property type="entry name" value="HATPase_UhpB-NarQ-NarX-like"/>
    <property type="match status" value="1"/>
</dbReference>
<keyword evidence="9" id="KW-0067">ATP-binding</keyword>
<dbReference type="EMBL" id="BAABAQ010000014">
    <property type="protein sequence ID" value="GAA4204863.1"/>
    <property type="molecule type" value="Genomic_DNA"/>
</dbReference>
<keyword evidence="4" id="KW-0597">Phosphoprotein</keyword>
<name>A0ABP8BEJ4_9ACTN</name>
<evidence type="ECO:0000256" key="3">
    <source>
        <dbReference type="ARBA" id="ARBA00012438"/>
    </source>
</evidence>
<evidence type="ECO:0000256" key="10">
    <source>
        <dbReference type="ARBA" id="ARBA00022989"/>
    </source>
</evidence>
<evidence type="ECO:0000313" key="15">
    <source>
        <dbReference type="EMBL" id="GAA4204863.1"/>
    </source>
</evidence>
<gene>
    <name evidence="15" type="ORF">GCM10022252_64470</name>
</gene>
<keyword evidence="8" id="KW-0418">Kinase</keyword>
<dbReference type="Pfam" id="PF13493">
    <property type="entry name" value="DUF4118"/>
    <property type="match status" value="1"/>
</dbReference>
<proteinExistence type="predicted"/>
<evidence type="ECO:0000256" key="11">
    <source>
        <dbReference type="ARBA" id="ARBA00023012"/>
    </source>
</evidence>
<evidence type="ECO:0000256" key="7">
    <source>
        <dbReference type="ARBA" id="ARBA00022741"/>
    </source>
</evidence>
<dbReference type="Gene3D" id="3.30.565.10">
    <property type="entry name" value="Histidine kinase-like ATPase, C-terminal domain"/>
    <property type="match status" value="1"/>
</dbReference>
<keyword evidence="10 13" id="KW-1133">Transmembrane helix</keyword>
<comment type="catalytic activity">
    <reaction evidence="1">
        <text>ATP + protein L-histidine = ADP + protein N-phospho-L-histidine.</text>
        <dbReference type="EC" id="2.7.13.3"/>
    </reaction>
</comment>
<evidence type="ECO:0000256" key="12">
    <source>
        <dbReference type="ARBA" id="ARBA00023136"/>
    </source>
</evidence>
<dbReference type="Gene3D" id="1.20.5.1930">
    <property type="match status" value="1"/>
</dbReference>
<dbReference type="InterPro" id="IPR036890">
    <property type="entry name" value="HATPase_C_sf"/>
</dbReference>
<dbReference type="SUPFAM" id="SSF55874">
    <property type="entry name" value="ATPase domain of HSP90 chaperone/DNA topoisomerase II/histidine kinase"/>
    <property type="match status" value="1"/>
</dbReference>
<feature type="transmembrane region" description="Helical" evidence="13">
    <location>
        <begin position="50"/>
        <end position="80"/>
    </location>
</feature>
<keyword evidence="12 13" id="KW-0472">Membrane</keyword>
<feature type="transmembrane region" description="Helical" evidence="13">
    <location>
        <begin position="17"/>
        <end position="38"/>
    </location>
</feature>
<evidence type="ECO:0000256" key="1">
    <source>
        <dbReference type="ARBA" id="ARBA00000085"/>
    </source>
</evidence>
<evidence type="ECO:0000259" key="14">
    <source>
        <dbReference type="SMART" id="SM00065"/>
    </source>
</evidence>
<evidence type="ECO:0000256" key="4">
    <source>
        <dbReference type="ARBA" id="ARBA00022553"/>
    </source>
</evidence>
<protein>
    <recommendedName>
        <fullName evidence="3">histidine kinase</fullName>
        <ecNumber evidence="3">2.7.13.3</ecNumber>
    </recommendedName>
</protein>
<accession>A0ABP8BEJ4</accession>
<evidence type="ECO:0000256" key="2">
    <source>
        <dbReference type="ARBA" id="ARBA00004141"/>
    </source>
</evidence>
<dbReference type="InterPro" id="IPR050482">
    <property type="entry name" value="Sensor_HK_TwoCompSys"/>
</dbReference>
<evidence type="ECO:0000256" key="9">
    <source>
        <dbReference type="ARBA" id="ARBA00022840"/>
    </source>
</evidence>
<dbReference type="Pfam" id="PF01590">
    <property type="entry name" value="GAF"/>
    <property type="match status" value="1"/>
</dbReference>
<dbReference type="Gene3D" id="1.20.120.620">
    <property type="entry name" value="Backbone structure of the membrane domain of e. Coli histidine kinase receptor kdpd"/>
    <property type="match status" value="1"/>
</dbReference>
<keyword evidence="7" id="KW-0547">Nucleotide-binding</keyword>
<reference evidence="16" key="1">
    <citation type="journal article" date="2019" name="Int. J. Syst. Evol. Microbiol.">
        <title>The Global Catalogue of Microorganisms (GCM) 10K type strain sequencing project: providing services to taxonomists for standard genome sequencing and annotation.</title>
        <authorList>
            <consortium name="The Broad Institute Genomics Platform"/>
            <consortium name="The Broad Institute Genome Sequencing Center for Infectious Disease"/>
            <person name="Wu L."/>
            <person name="Ma J."/>
        </authorList>
    </citation>
    <scope>NUCLEOTIDE SEQUENCE [LARGE SCALE GENOMIC DNA]</scope>
    <source>
        <strain evidence="16">JCM 17388</strain>
    </source>
</reference>
<evidence type="ECO:0000256" key="13">
    <source>
        <dbReference type="SAM" id="Phobius"/>
    </source>
</evidence>
<dbReference type="Pfam" id="PF07730">
    <property type="entry name" value="HisKA_3"/>
    <property type="match status" value="1"/>
</dbReference>
<dbReference type="RefSeq" id="WP_344921936.1">
    <property type="nucleotide sequence ID" value="NZ_BAABAQ010000014.1"/>
</dbReference>
<dbReference type="InterPro" id="IPR011712">
    <property type="entry name" value="Sig_transdc_His_kin_sub3_dim/P"/>
</dbReference>
<keyword evidence="5" id="KW-0808">Transferase</keyword>
<dbReference type="Proteomes" id="UP001501251">
    <property type="component" value="Unassembled WGS sequence"/>
</dbReference>
<keyword evidence="11" id="KW-0902">Two-component regulatory system</keyword>
<dbReference type="InterPro" id="IPR025201">
    <property type="entry name" value="KdpD_TM"/>
</dbReference>
<dbReference type="Gene3D" id="3.30.450.40">
    <property type="match status" value="1"/>
</dbReference>
<keyword evidence="16" id="KW-1185">Reference proteome</keyword>
<comment type="caution">
    <text evidence="15">The sequence shown here is derived from an EMBL/GenBank/DDBJ whole genome shotgun (WGS) entry which is preliminary data.</text>
</comment>
<keyword evidence="6 13" id="KW-0812">Transmembrane</keyword>
<feature type="transmembrane region" description="Helical" evidence="13">
    <location>
        <begin position="100"/>
        <end position="120"/>
    </location>
</feature>
<dbReference type="PANTHER" id="PTHR24421">
    <property type="entry name" value="NITRATE/NITRITE SENSOR PROTEIN NARX-RELATED"/>
    <property type="match status" value="1"/>
</dbReference>
<comment type="subcellular location">
    <subcellularLocation>
        <location evidence="2">Membrane</location>
        <topology evidence="2">Multi-pass membrane protein</topology>
    </subcellularLocation>
</comment>
<dbReference type="PANTHER" id="PTHR24421:SF10">
    <property type="entry name" value="NITRATE_NITRITE SENSOR PROTEIN NARQ"/>
    <property type="match status" value="1"/>
</dbReference>
<evidence type="ECO:0000256" key="6">
    <source>
        <dbReference type="ARBA" id="ARBA00022692"/>
    </source>
</evidence>
<evidence type="ECO:0000256" key="5">
    <source>
        <dbReference type="ARBA" id="ARBA00022679"/>
    </source>
</evidence>
<dbReference type="InterPro" id="IPR029016">
    <property type="entry name" value="GAF-like_dom_sf"/>
</dbReference>